<keyword evidence="5" id="KW-0547">Nucleotide-binding</keyword>
<keyword evidence="4" id="KW-0963">Cytoplasm</keyword>
<dbReference type="PANTHER" id="PTHR22796">
    <property type="entry name" value="URG4-RELATED"/>
    <property type="match status" value="1"/>
</dbReference>
<dbReference type="PANTHER" id="PTHR22796:SF6">
    <property type="entry name" value="INTERFERON-INDUCED VERY LARGE GTPASE 1-RELATED"/>
    <property type="match status" value="1"/>
</dbReference>
<dbReference type="Pfam" id="PF25683">
    <property type="entry name" value="URGCP_GTPase"/>
    <property type="match status" value="1"/>
</dbReference>
<dbReference type="SUPFAM" id="SSF52540">
    <property type="entry name" value="P-loop containing nucleoside triphosphate hydrolases"/>
    <property type="match status" value="1"/>
</dbReference>
<dbReference type="EMBL" id="JBBPFD010000002">
    <property type="protein sequence ID" value="KAK7938599.1"/>
    <property type="molecule type" value="Genomic_DNA"/>
</dbReference>
<dbReference type="InterPro" id="IPR058641">
    <property type="entry name" value="GVIN1_dom"/>
</dbReference>
<dbReference type="PROSITE" id="PS51717">
    <property type="entry name" value="G_VLIG"/>
    <property type="match status" value="1"/>
</dbReference>
<evidence type="ECO:0000313" key="11">
    <source>
        <dbReference type="Proteomes" id="UP001460270"/>
    </source>
</evidence>
<keyword evidence="7" id="KW-0539">Nucleus</keyword>
<proteinExistence type="inferred from homology"/>
<evidence type="ECO:0000256" key="3">
    <source>
        <dbReference type="ARBA" id="ARBA00006828"/>
    </source>
</evidence>
<comment type="similarity">
    <text evidence="3">Belongs to the TRAFAC class dynamin-like GTPase superfamily. Very large inducible GTPase (VLIG) family.</text>
</comment>
<reference evidence="11" key="1">
    <citation type="submission" date="2024-04" db="EMBL/GenBank/DDBJ databases">
        <title>Salinicola lusitanus LLJ914,a marine bacterium isolated from the Okinawa Trough.</title>
        <authorList>
            <person name="Li J."/>
        </authorList>
    </citation>
    <scope>NUCLEOTIDE SEQUENCE [LARGE SCALE GENOMIC DNA]</scope>
</reference>
<evidence type="ECO:0000256" key="7">
    <source>
        <dbReference type="ARBA" id="ARBA00023242"/>
    </source>
</evidence>
<evidence type="ECO:0000259" key="9">
    <source>
        <dbReference type="PROSITE" id="PS51717"/>
    </source>
</evidence>
<dbReference type="GO" id="GO:0005737">
    <property type="term" value="C:cytoplasm"/>
    <property type="evidence" value="ECO:0007669"/>
    <property type="project" value="UniProtKB-SubCell"/>
</dbReference>
<comment type="caution">
    <text evidence="10">The sequence shown here is derived from an EMBL/GenBank/DDBJ whole genome shotgun (WGS) entry which is preliminary data.</text>
</comment>
<evidence type="ECO:0000313" key="10">
    <source>
        <dbReference type="EMBL" id="KAK7938599.1"/>
    </source>
</evidence>
<evidence type="ECO:0000256" key="4">
    <source>
        <dbReference type="ARBA" id="ARBA00022490"/>
    </source>
</evidence>
<dbReference type="Pfam" id="PF25496">
    <property type="entry name" value="URGCP"/>
    <property type="match status" value="1"/>
</dbReference>
<comment type="subcellular location">
    <subcellularLocation>
        <location evidence="2">Cytoplasm</location>
    </subcellularLocation>
    <subcellularLocation>
        <location evidence="1">Nucleus</location>
    </subcellularLocation>
</comment>
<keyword evidence="6" id="KW-0342">GTP-binding</keyword>
<dbReference type="Proteomes" id="UP001460270">
    <property type="component" value="Unassembled WGS sequence"/>
</dbReference>
<dbReference type="Pfam" id="PF25974">
    <property type="entry name" value="URGCP_9th"/>
    <property type="match status" value="1"/>
</dbReference>
<dbReference type="Gene3D" id="3.40.50.300">
    <property type="entry name" value="P-loop containing nucleotide triphosphate hydrolases"/>
    <property type="match status" value="1"/>
</dbReference>
<gene>
    <name evidence="10" type="ORF">WMY93_001925</name>
</gene>
<dbReference type="InterPro" id="IPR027417">
    <property type="entry name" value="P-loop_NTPase"/>
</dbReference>
<evidence type="ECO:0000256" key="5">
    <source>
        <dbReference type="ARBA" id="ARBA00022741"/>
    </source>
</evidence>
<dbReference type="InterPro" id="IPR030383">
    <property type="entry name" value="G_VLIG_dom"/>
</dbReference>
<evidence type="ECO:0000256" key="6">
    <source>
        <dbReference type="ARBA" id="ARBA00023134"/>
    </source>
</evidence>
<protein>
    <recommendedName>
        <fullName evidence="9">VLIG-type G domain-containing protein</fullName>
    </recommendedName>
</protein>
<feature type="compositionally biased region" description="Polar residues" evidence="8">
    <location>
        <begin position="330"/>
        <end position="340"/>
    </location>
</feature>
<organism evidence="10 11">
    <name type="scientific">Mugilogobius chulae</name>
    <name type="common">yellowstripe goby</name>
    <dbReference type="NCBI Taxonomy" id="88201"/>
    <lineage>
        <taxon>Eukaryota</taxon>
        <taxon>Metazoa</taxon>
        <taxon>Chordata</taxon>
        <taxon>Craniata</taxon>
        <taxon>Vertebrata</taxon>
        <taxon>Euteleostomi</taxon>
        <taxon>Actinopterygii</taxon>
        <taxon>Neopterygii</taxon>
        <taxon>Teleostei</taxon>
        <taxon>Neoteleostei</taxon>
        <taxon>Acanthomorphata</taxon>
        <taxon>Gobiaria</taxon>
        <taxon>Gobiiformes</taxon>
        <taxon>Gobioidei</taxon>
        <taxon>Gobiidae</taxon>
        <taxon>Gobionellinae</taxon>
        <taxon>Mugilogobius</taxon>
    </lineage>
</organism>
<sequence>MESVPESQQSTIHPLDLQMAVFHCSDDFLKQEIVTKLSQCQYALPLLVPDPSTGDIECPLWTFRQIKKSWKKTETKEGSKVVTMKSMPICKAETPMVFCFRLGSLSASKSQFINTLINDRHNTFFHRNCPASTKSRLLFDGVVEIAWYCPAGKPSDTFPDCVAFCNLHGDGLTYDKQLKIMMDKSSVNVVFVPTLKKDPVISELLKSPKPLIVLVEDETDGAKQMKNNKYKAGLKGRSLSDNSDVFRKTISSILTACDRCKNYKNNTFCEKVFSAVKDMTNIIQKVETFKVKETLLPCQGEFWHKWGQLNKEQYRLTGDVEQEKSKKQTEMQNQRENQSRNAKSELITYFIKHLTSYSPDEREFFLKSTQILMDDHATNCFSSVLQNYDRVWSEFKELKEKRDKSNDLQSKQENLAEISKQLQSVTCGLEHIFREMGQIYEAHVSLKKQPKNEATDWSKYPELAAELMISGHPMELMDGDAGQVPITWISGLIDQVILKLGDKRVFVLSVLGIQSSGKSTMLNAMFGLQFAVSAGRCTRGAFMQLVKLSEEMKKDFQWDYILVVDTEGLRALELEGNTTLHHDNELATFVVGIGNMTLVNIFGENLSEMQDILQIVVQAFMRMKEVKLSPSCVFVHQNVTDVGAAEKNMDGKRKLLEKLDEMVQLAAKEEGCAAESFSDIIEFDVQKDVKYFAQLWEGSPPMAPPNPGYSESVQELKSYILSKAATSSGVTLSQFKTKVKDLWNALLNENFVFSFRNTLEISVYRKLETQYGNWTWSLRQEMLRIEDQLYTRIENGLLDQVNVNCLHERLMEKIRKLSDVIEHKKTSKRMDENKTMFENTLLQKSKELSNQFKNTKTQDELKVHFDSVWKDWVRELTTGIKPVENAVIADDVISVLQQLGFELSFIYDCKTLKTFEDLPKQRDFLLFVGREKKQKQITKQDDEDSSKKSEMVSKVLLPQEQNQIRNLIQAVEKEALELIKSKPVATRGYNSTYLFETAALVKKKVENFESHCKYIMKKKFTVDLILYVFDKAEDWILNSHAQFIKNNDARSYLESKRNQYYSVFSSFCRGNSSAVVLAEVICEKLKVSMTEFVLNRTAIDIAGHMRRNDPAFNENRLNLEKHVLKSLAEKEDFTDYISYILIPKQYIEKFIHEKVLTFIMGRENVKFFIKKNAEYIEKFVSEALDQATEKVQEGNATIWLQEFDNLLKKKLTAVSVSSKHFLDLNKFDFLKDYIKKGLVPFIQDLTKLPMMKIFEARMKPAQMLIDQLCDCCWETCPFCSAVCTNTVKDHPDKHCVPFHRPAGITGQHFKGSKEMDIDFCTTSVASNKMFFPVYNLYATLALPYKYYKTAGVRYAEWQITPNGSTLAYWKWFTCRFQKDLEMLYDLEFQGTGQIPFKWRTYTKNDAIKSLEEIYHT</sequence>
<evidence type="ECO:0000256" key="1">
    <source>
        <dbReference type="ARBA" id="ARBA00004123"/>
    </source>
</evidence>
<keyword evidence="11" id="KW-1185">Reference proteome</keyword>
<dbReference type="GO" id="GO:0005634">
    <property type="term" value="C:nucleus"/>
    <property type="evidence" value="ECO:0007669"/>
    <property type="project" value="UniProtKB-SubCell"/>
</dbReference>
<dbReference type="InterPro" id="IPR057365">
    <property type="entry name" value="URGCP"/>
</dbReference>
<accession>A0AAW0PVE0</accession>
<dbReference type="GO" id="GO:0005525">
    <property type="term" value="F:GTP binding"/>
    <property type="evidence" value="ECO:0007669"/>
    <property type="project" value="UniProtKB-KW"/>
</dbReference>
<feature type="region of interest" description="Disordered" evidence="8">
    <location>
        <begin position="319"/>
        <end position="340"/>
    </location>
</feature>
<evidence type="ECO:0000256" key="2">
    <source>
        <dbReference type="ARBA" id="ARBA00004496"/>
    </source>
</evidence>
<name>A0AAW0PVE0_9GOBI</name>
<feature type="domain" description="VLIG-type G" evidence="9">
    <location>
        <begin position="502"/>
        <end position="743"/>
    </location>
</feature>
<evidence type="ECO:0000256" key="8">
    <source>
        <dbReference type="SAM" id="MobiDB-lite"/>
    </source>
</evidence>